<dbReference type="Proteomes" id="UP000838763">
    <property type="component" value="Unassembled WGS sequence"/>
</dbReference>
<reference evidence="1" key="1">
    <citation type="submission" date="2022-11" db="EMBL/GenBank/DDBJ databases">
        <authorList>
            <person name="Scott C."/>
            <person name="Bruce N."/>
        </authorList>
    </citation>
    <scope>NUCLEOTIDE SEQUENCE</scope>
</reference>
<keyword evidence="2" id="KW-1185">Reference proteome</keyword>
<protein>
    <submittedName>
        <fullName evidence="1">Uncharacterized protein</fullName>
    </submittedName>
</protein>
<evidence type="ECO:0000313" key="1">
    <source>
        <dbReference type="EMBL" id="CAI4215279.1"/>
    </source>
</evidence>
<dbReference type="OrthoDB" id="10570946at2759"/>
<comment type="caution">
    <text evidence="1">The sequence shown here is derived from an EMBL/GenBank/DDBJ whole genome shotgun (WGS) entry which is preliminary data.</text>
</comment>
<accession>A0A9P1H4R4</accession>
<sequence>MSAKPLLERLLSLQEDSAARQSNVPSQATTNPQVGLLSPEEKKMTEIGTMLKDRATITVKDPDNGNLKMIATFSAWGGNLFAEAKEKLKACQKDLDAKVELLASQEKQTIAEMTDAEKAIDYPLGDSLVQDNHIATDEPISHTQRSLADAVQAASVRLKTVNDELNAL</sequence>
<evidence type="ECO:0000313" key="2">
    <source>
        <dbReference type="Proteomes" id="UP000838763"/>
    </source>
</evidence>
<dbReference type="EMBL" id="CALLCH030000012">
    <property type="protein sequence ID" value="CAI4215279.1"/>
    <property type="molecule type" value="Genomic_DNA"/>
</dbReference>
<gene>
    <name evidence="1" type="ORF">PPNO1_LOCUS4992</name>
</gene>
<name>A0A9P1H4R4_9PEZI</name>
<dbReference type="AlphaFoldDB" id="A0A9P1H4R4"/>
<organism evidence="1 2">
    <name type="scientific">Parascedosporium putredinis</name>
    <dbReference type="NCBI Taxonomy" id="1442378"/>
    <lineage>
        <taxon>Eukaryota</taxon>
        <taxon>Fungi</taxon>
        <taxon>Dikarya</taxon>
        <taxon>Ascomycota</taxon>
        <taxon>Pezizomycotina</taxon>
        <taxon>Sordariomycetes</taxon>
        <taxon>Hypocreomycetidae</taxon>
        <taxon>Microascales</taxon>
        <taxon>Microascaceae</taxon>
        <taxon>Parascedosporium</taxon>
    </lineage>
</organism>
<proteinExistence type="predicted"/>